<evidence type="ECO:0000259" key="13">
    <source>
        <dbReference type="Pfam" id="PF02581"/>
    </source>
</evidence>
<dbReference type="GO" id="GO:0005737">
    <property type="term" value="C:cytoplasm"/>
    <property type="evidence" value="ECO:0007669"/>
    <property type="project" value="TreeGrafter"/>
</dbReference>
<protein>
    <recommendedName>
        <fullName evidence="10">Thiamine-phosphate synthase</fullName>
        <shortName evidence="10">TP synthase</shortName>
        <shortName evidence="10">TPS</shortName>
        <ecNumber evidence="10">2.5.1.3</ecNumber>
    </recommendedName>
    <alternativeName>
        <fullName evidence="10">Thiamine-phosphate pyrophosphorylase</fullName>
        <shortName evidence="10">TMP pyrophosphorylase</shortName>
        <shortName evidence="10">TMP-PPase</shortName>
    </alternativeName>
</protein>
<keyword evidence="15" id="KW-1185">Reference proteome</keyword>
<comment type="similarity">
    <text evidence="10 11">Belongs to the thiamine-phosphate synthase family.</text>
</comment>
<dbReference type="GO" id="GO:0000287">
    <property type="term" value="F:magnesium ion binding"/>
    <property type="evidence" value="ECO:0007669"/>
    <property type="project" value="UniProtKB-UniRule"/>
</dbReference>
<dbReference type="GO" id="GO:0004789">
    <property type="term" value="F:thiamine-phosphate diphosphorylase activity"/>
    <property type="evidence" value="ECO:0007669"/>
    <property type="project" value="UniProtKB-UniRule"/>
</dbReference>
<evidence type="ECO:0000256" key="11">
    <source>
        <dbReference type="RuleBase" id="RU003826"/>
    </source>
</evidence>
<comment type="pathway">
    <text evidence="2 10 12">Cofactor biosynthesis; thiamine diphosphate biosynthesis; thiamine phosphate from 4-amino-2-methyl-5-diphosphomethylpyrimidine and 4-methyl-5-(2-phosphoethyl)-thiazole: step 1/1.</text>
</comment>
<feature type="domain" description="Thiamine phosphate synthase/TenI" evidence="13">
    <location>
        <begin position="19"/>
        <end position="199"/>
    </location>
</feature>
<dbReference type="OrthoDB" id="9789949at2"/>
<dbReference type="InterPro" id="IPR013785">
    <property type="entry name" value="Aldolase_TIM"/>
</dbReference>
<dbReference type="HAMAP" id="MF_00097">
    <property type="entry name" value="TMP_synthase"/>
    <property type="match status" value="1"/>
</dbReference>
<evidence type="ECO:0000256" key="6">
    <source>
        <dbReference type="ARBA" id="ARBA00022977"/>
    </source>
</evidence>
<evidence type="ECO:0000256" key="5">
    <source>
        <dbReference type="ARBA" id="ARBA00022842"/>
    </source>
</evidence>
<dbReference type="FunFam" id="3.20.20.70:FF:000096">
    <property type="entry name" value="Thiamine-phosphate synthase"/>
    <property type="match status" value="1"/>
</dbReference>
<dbReference type="PANTHER" id="PTHR20857">
    <property type="entry name" value="THIAMINE-PHOSPHATE PYROPHOSPHORYLASE"/>
    <property type="match status" value="1"/>
</dbReference>
<evidence type="ECO:0000256" key="1">
    <source>
        <dbReference type="ARBA" id="ARBA00003814"/>
    </source>
</evidence>
<keyword evidence="6 10" id="KW-0784">Thiamine biosynthesis</keyword>
<reference evidence="14 15" key="1">
    <citation type="submission" date="2019-08" db="EMBL/GenBank/DDBJ databases">
        <title>Pelomicrobium methylotrophicum gen. nov., sp. nov. a moderately thermophilic, facultatively anaerobic, lithoautotrophic and methylotrophic bacterium isolated from a terrestrial mud volcano.</title>
        <authorList>
            <person name="Slobodkina G.B."/>
            <person name="Merkel A.Y."/>
            <person name="Slobodkin A.I."/>
        </authorList>
    </citation>
    <scope>NUCLEOTIDE SEQUENCE [LARGE SCALE GENOMIC DNA]</scope>
    <source>
        <strain evidence="14 15">SM250</strain>
    </source>
</reference>
<feature type="binding site" evidence="10">
    <location>
        <position position="81"/>
    </location>
    <ligand>
        <name>Mg(2+)</name>
        <dbReference type="ChEBI" id="CHEBI:18420"/>
    </ligand>
</feature>
<evidence type="ECO:0000256" key="10">
    <source>
        <dbReference type="HAMAP-Rule" id="MF_00097"/>
    </source>
</evidence>
<proteinExistence type="inferred from homology"/>
<comment type="cofactor">
    <cofactor evidence="10">
        <name>Mg(2+)</name>
        <dbReference type="ChEBI" id="CHEBI:18420"/>
    </cofactor>
    <text evidence="10">Binds 1 Mg(2+) ion per subunit.</text>
</comment>
<dbReference type="EMBL" id="VPFL01000018">
    <property type="protein sequence ID" value="TXF11008.1"/>
    <property type="molecule type" value="Genomic_DNA"/>
</dbReference>
<evidence type="ECO:0000313" key="14">
    <source>
        <dbReference type="EMBL" id="TXF11008.1"/>
    </source>
</evidence>
<comment type="catalytic activity">
    <reaction evidence="7 10 11">
        <text>4-methyl-5-(2-phosphooxyethyl)-thiazole + 4-amino-2-methyl-5-(diphosphooxymethyl)pyrimidine + H(+) = thiamine phosphate + diphosphate</text>
        <dbReference type="Rhea" id="RHEA:22328"/>
        <dbReference type="ChEBI" id="CHEBI:15378"/>
        <dbReference type="ChEBI" id="CHEBI:33019"/>
        <dbReference type="ChEBI" id="CHEBI:37575"/>
        <dbReference type="ChEBI" id="CHEBI:57841"/>
        <dbReference type="ChEBI" id="CHEBI:58296"/>
        <dbReference type="EC" id="2.5.1.3"/>
    </reaction>
</comment>
<gene>
    <name evidence="10" type="primary">thiE</name>
    <name evidence="14" type="ORF">FR698_12480</name>
</gene>
<evidence type="ECO:0000256" key="2">
    <source>
        <dbReference type="ARBA" id="ARBA00005165"/>
    </source>
</evidence>
<evidence type="ECO:0000256" key="12">
    <source>
        <dbReference type="RuleBase" id="RU004253"/>
    </source>
</evidence>
<dbReference type="FunCoup" id="A0A5C7EI21">
    <property type="interactions" value="490"/>
</dbReference>
<comment type="function">
    <text evidence="1 10">Condenses 4-methyl-5-(beta-hydroxyethyl)thiazole monophosphate (THZ-P) and 2-methyl-4-amino-5-hydroxymethyl pyrimidine pyrophosphate (HMP-PP) to form thiamine monophosphate (TMP).</text>
</comment>
<dbReference type="GO" id="GO:0009229">
    <property type="term" value="P:thiamine diphosphate biosynthetic process"/>
    <property type="evidence" value="ECO:0007669"/>
    <property type="project" value="UniProtKB-UniRule"/>
</dbReference>
<dbReference type="Proteomes" id="UP000321201">
    <property type="component" value="Unassembled WGS sequence"/>
</dbReference>
<dbReference type="UniPathway" id="UPA00060">
    <property type="reaction ID" value="UER00141"/>
</dbReference>
<dbReference type="SUPFAM" id="SSF51391">
    <property type="entry name" value="Thiamin phosphate synthase"/>
    <property type="match status" value="1"/>
</dbReference>
<feature type="binding site" evidence="10">
    <location>
        <position position="119"/>
    </location>
    <ligand>
        <name>4-amino-2-methyl-5-(diphosphooxymethyl)pyrimidine</name>
        <dbReference type="ChEBI" id="CHEBI:57841"/>
    </ligand>
</feature>
<dbReference type="InterPro" id="IPR034291">
    <property type="entry name" value="TMP_synthase"/>
</dbReference>
<comment type="catalytic activity">
    <reaction evidence="9 10 11">
        <text>2-[(2R,5Z)-2-carboxy-4-methylthiazol-5(2H)-ylidene]ethyl phosphate + 4-amino-2-methyl-5-(diphosphooxymethyl)pyrimidine + 2 H(+) = thiamine phosphate + CO2 + diphosphate</text>
        <dbReference type="Rhea" id="RHEA:47844"/>
        <dbReference type="ChEBI" id="CHEBI:15378"/>
        <dbReference type="ChEBI" id="CHEBI:16526"/>
        <dbReference type="ChEBI" id="CHEBI:33019"/>
        <dbReference type="ChEBI" id="CHEBI:37575"/>
        <dbReference type="ChEBI" id="CHEBI:57841"/>
        <dbReference type="ChEBI" id="CHEBI:62899"/>
        <dbReference type="EC" id="2.5.1.3"/>
    </reaction>
</comment>
<dbReference type="NCBIfam" id="TIGR00693">
    <property type="entry name" value="thiE"/>
    <property type="match status" value="1"/>
</dbReference>
<dbReference type="CDD" id="cd00564">
    <property type="entry name" value="TMP_TenI"/>
    <property type="match status" value="1"/>
</dbReference>
<dbReference type="PANTHER" id="PTHR20857:SF15">
    <property type="entry name" value="THIAMINE-PHOSPHATE SYNTHASE"/>
    <property type="match status" value="1"/>
</dbReference>
<keyword evidence="5 10" id="KW-0460">Magnesium</keyword>
<evidence type="ECO:0000256" key="7">
    <source>
        <dbReference type="ARBA" id="ARBA00047334"/>
    </source>
</evidence>
<feature type="binding site" evidence="10">
    <location>
        <position position="176"/>
    </location>
    <ligand>
        <name>2-[(2R,5Z)-2-carboxy-4-methylthiazol-5(2H)-ylidene]ethyl phosphate</name>
        <dbReference type="ChEBI" id="CHEBI:62899"/>
    </ligand>
</feature>
<feature type="binding site" evidence="10">
    <location>
        <position position="100"/>
    </location>
    <ligand>
        <name>Mg(2+)</name>
        <dbReference type="ChEBI" id="CHEBI:18420"/>
    </ligand>
</feature>
<sequence length="228" mass="23791">MRGNASVAGGSRIERVSGLYAVTPECADTRALTAKVEQALRGGAQLVQYRAKLAAPALALEQARALARLCRAFGRTFIVNDRVDLALAVEADGVHIGAEDGTVEAVRRCLAPGMLLGVSCYDRLDQAQEAVAQGADYVAFGAVFPSPVKPGAARAPLALLGQARQTLEVPVVAIGGITLQNAPAVIRAGAHALAVISALFNATDVEAAARAFSRLFDHPQDRHDPFVS</sequence>
<dbReference type="InterPro" id="IPR022998">
    <property type="entry name" value="ThiamineP_synth_TenI"/>
</dbReference>
<feature type="binding site" evidence="10">
    <location>
        <position position="149"/>
    </location>
    <ligand>
        <name>4-amino-2-methyl-5-(diphosphooxymethyl)pyrimidine</name>
        <dbReference type="ChEBI" id="CHEBI:57841"/>
    </ligand>
</feature>
<dbReference type="InParanoid" id="A0A5C7EI21"/>
<comment type="catalytic activity">
    <reaction evidence="8 10 11">
        <text>2-(2-carboxy-4-methylthiazol-5-yl)ethyl phosphate + 4-amino-2-methyl-5-(diphosphooxymethyl)pyrimidine + 2 H(+) = thiamine phosphate + CO2 + diphosphate</text>
        <dbReference type="Rhea" id="RHEA:47848"/>
        <dbReference type="ChEBI" id="CHEBI:15378"/>
        <dbReference type="ChEBI" id="CHEBI:16526"/>
        <dbReference type="ChEBI" id="CHEBI:33019"/>
        <dbReference type="ChEBI" id="CHEBI:37575"/>
        <dbReference type="ChEBI" id="CHEBI:57841"/>
        <dbReference type="ChEBI" id="CHEBI:62890"/>
        <dbReference type="EC" id="2.5.1.3"/>
    </reaction>
</comment>
<feature type="binding site" evidence="10">
    <location>
        <position position="80"/>
    </location>
    <ligand>
        <name>4-amino-2-methyl-5-(diphosphooxymethyl)pyrimidine</name>
        <dbReference type="ChEBI" id="CHEBI:57841"/>
    </ligand>
</feature>
<dbReference type="EC" id="2.5.1.3" evidence="10"/>
<dbReference type="GO" id="GO:0009228">
    <property type="term" value="P:thiamine biosynthetic process"/>
    <property type="evidence" value="ECO:0007669"/>
    <property type="project" value="UniProtKB-KW"/>
</dbReference>
<dbReference type="RefSeq" id="WP_147800528.1">
    <property type="nucleotide sequence ID" value="NZ_VPFL01000018.1"/>
</dbReference>
<name>A0A5C7EI21_9PROT</name>
<dbReference type="AlphaFoldDB" id="A0A5C7EI21"/>
<comment type="caution">
    <text evidence="14">The sequence shown here is derived from an EMBL/GenBank/DDBJ whole genome shotgun (WGS) entry which is preliminary data.</text>
</comment>
<evidence type="ECO:0000313" key="15">
    <source>
        <dbReference type="Proteomes" id="UP000321201"/>
    </source>
</evidence>
<evidence type="ECO:0000256" key="3">
    <source>
        <dbReference type="ARBA" id="ARBA00022679"/>
    </source>
</evidence>
<comment type="caution">
    <text evidence="10">Lacks conserved residue(s) required for the propagation of feature annotation.</text>
</comment>
<organism evidence="14 15">
    <name type="scientific">Pelomicrobium methylotrophicum</name>
    <dbReference type="NCBI Taxonomy" id="2602750"/>
    <lineage>
        <taxon>Bacteria</taxon>
        <taxon>Pseudomonadati</taxon>
        <taxon>Pseudomonadota</taxon>
        <taxon>Hydrogenophilia</taxon>
        <taxon>Hydrogenophilia incertae sedis</taxon>
        <taxon>Pelomicrobium</taxon>
    </lineage>
</organism>
<accession>A0A5C7EI21</accession>
<dbReference type="Gene3D" id="3.20.20.70">
    <property type="entry name" value="Aldolase class I"/>
    <property type="match status" value="1"/>
</dbReference>
<evidence type="ECO:0000256" key="8">
    <source>
        <dbReference type="ARBA" id="ARBA00047851"/>
    </source>
</evidence>
<feature type="binding site" evidence="10">
    <location>
        <begin position="48"/>
        <end position="52"/>
    </location>
    <ligand>
        <name>4-amino-2-methyl-5-(diphosphooxymethyl)pyrimidine</name>
        <dbReference type="ChEBI" id="CHEBI:57841"/>
    </ligand>
</feature>
<keyword evidence="4 10" id="KW-0479">Metal-binding</keyword>
<dbReference type="Pfam" id="PF02581">
    <property type="entry name" value="TMP-TENI"/>
    <property type="match status" value="1"/>
</dbReference>
<keyword evidence="3 10" id="KW-0808">Transferase</keyword>
<feature type="binding site" evidence="10">
    <location>
        <begin position="196"/>
        <end position="197"/>
    </location>
    <ligand>
        <name>2-[(2R,5Z)-2-carboxy-4-methylthiazol-5(2H)-ylidene]ethyl phosphate</name>
        <dbReference type="ChEBI" id="CHEBI:62899"/>
    </ligand>
</feature>
<evidence type="ECO:0000256" key="4">
    <source>
        <dbReference type="ARBA" id="ARBA00022723"/>
    </source>
</evidence>
<evidence type="ECO:0000256" key="9">
    <source>
        <dbReference type="ARBA" id="ARBA00047883"/>
    </source>
</evidence>
<dbReference type="InterPro" id="IPR036206">
    <property type="entry name" value="ThiamineP_synth_sf"/>
</dbReference>